<evidence type="ECO:0000313" key="2">
    <source>
        <dbReference type="EMBL" id="QLG45107.1"/>
    </source>
</evidence>
<keyword evidence="1" id="KW-1133">Transmembrane helix</keyword>
<keyword evidence="3" id="KW-1185">Reference proteome</keyword>
<evidence type="ECO:0000256" key="1">
    <source>
        <dbReference type="SAM" id="Phobius"/>
    </source>
</evidence>
<accession>A0A7H9ANV3</accession>
<feature type="transmembrane region" description="Helical" evidence="1">
    <location>
        <begin position="21"/>
        <end position="42"/>
    </location>
</feature>
<reference evidence="2 3" key="1">
    <citation type="journal article" date="2006" name="Int. J. Syst. Evol. Microbiol.">
        <title>Costertonia aggregata gen. nov., sp. nov., a mesophilic marine bacterium of the family Flavobacteriaceae, isolated from a mature biofilm.</title>
        <authorList>
            <person name="Kwon K.K."/>
            <person name="Lee Y.K."/>
            <person name="Lee H.K."/>
        </authorList>
    </citation>
    <scope>NUCLEOTIDE SEQUENCE [LARGE SCALE GENOMIC DNA]</scope>
    <source>
        <strain evidence="2 3">KCCM 42265</strain>
    </source>
</reference>
<sequence length="141" mass="16651">MEYKEQVEKRVEQKVKFIVTKVVKVLFFIILGLALAFLIGYVVMRLWNWLMPELFGLPSIGYWQAVGMLILAKIFFGFGSGSGPGKNTRSKNKPRYKRCGSLRKDFTDWKHYDEFWATEGERAYKQYLERKEQKNETHGDR</sequence>
<dbReference type="KEGG" id="cagg:HYG79_07005"/>
<proteinExistence type="predicted"/>
<dbReference type="AlphaFoldDB" id="A0A7H9ANV3"/>
<keyword evidence="1" id="KW-0812">Transmembrane</keyword>
<feature type="transmembrane region" description="Helical" evidence="1">
    <location>
        <begin position="62"/>
        <end position="81"/>
    </location>
</feature>
<dbReference type="Proteomes" id="UP000509302">
    <property type="component" value="Chromosome"/>
</dbReference>
<gene>
    <name evidence="2" type="ORF">HYG79_07005</name>
</gene>
<evidence type="ECO:0000313" key="3">
    <source>
        <dbReference type="Proteomes" id="UP000509302"/>
    </source>
</evidence>
<dbReference type="EMBL" id="CP058595">
    <property type="protein sequence ID" value="QLG45107.1"/>
    <property type="molecule type" value="Genomic_DNA"/>
</dbReference>
<organism evidence="2 3">
    <name type="scientific">Costertonia aggregata</name>
    <dbReference type="NCBI Taxonomy" id="343403"/>
    <lineage>
        <taxon>Bacteria</taxon>
        <taxon>Pseudomonadati</taxon>
        <taxon>Bacteroidota</taxon>
        <taxon>Flavobacteriia</taxon>
        <taxon>Flavobacteriales</taxon>
        <taxon>Flavobacteriaceae</taxon>
        <taxon>Costertonia</taxon>
    </lineage>
</organism>
<protein>
    <submittedName>
        <fullName evidence="2">Uncharacterized protein</fullName>
    </submittedName>
</protein>
<dbReference type="RefSeq" id="WP_179241397.1">
    <property type="nucleotide sequence ID" value="NZ_CP058595.1"/>
</dbReference>
<keyword evidence="1" id="KW-0472">Membrane</keyword>
<name>A0A7H9ANV3_9FLAO</name>